<keyword evidence="5" id="KW-0677">Repeat</keyword>
<keyword evidence="10" id="KW-0969">Cilium</keyword>
<dbReference type="InterPro" id="IPR003593">
    <property type="entry name" value="AAA+_ATPase"/>
</dbReference>
<dbReference type="SMART" id="SM00382">
    <property type="entry name" value="AAA"/>
    <property type="match status" value="3"/>
</dbReference>
<evidence type="ECO:0000256" key="11">
    <source>
        <dbReference type="ARBA" id="ARBA00023175"/>
    </source>
</evidence>
<keyword evidence="6" id="KW-0547">Nucleotide-binding</keyword>
<dbReference type="Pfam" id="PF18198">
    <property type="entry name" value="AAA_lid_11"/>
    <property type="match status" value="1"/>
</dbReference>
<dbReference type="InterPro" id="IPR042219">
    <property type="entry name" value="AAA_lid_11_sf"/>
</dbReference>
<dbReference type="Proteomes" id="UP001470230">
    <property type="component" value="Unassembled WGS sequence"/>
</dbReference>
<evidence type="ECO:0000256" key="14">
    <source>
        <dbReference type="SAM" id="Coils"/>
    </source>
</evidence>
<proteinExistence type="inferred from homology"/>
<dbReference type="InterPro" id="IPR041658">
    <property type="entry name" value="AAA_lid_11"/>
</dbReference>
<dbReference type="Gene3D" id="3.10.490.20">
    <property type="match status" value="1"/>
</dbReference>
<feature type="region of interest" description="Disordered" evidence="15">
    <location>
        <begin position="4056"/>
        <end position="4088"/>
    </location>
</feature>
<dbReference type="Pfam" id="PF08385">
    <property type="entry name" value="DHC_N1"/>
    <property type="match status" value="1"/>
</dbReference>
<protein>
    <submittedName>
        <fullName evidence="17">Dynein heavy chain 5, axonemal</fullName>
    </submittedName>
</protein>
<dbReference type="InterPro" id="IPR024743">
    <property type="entry name" value="Dynein_HC_stalk"/>
</dbReference>
<dbReference type="Gene3D" id="1.20.920.20">
    <property type="match status" value="1"/>
</dbReference>
<name>A0ABR2L593_9EUKA</name>
<organism evidence="17 18">
    <name type="scientific">Tritrichomonas musculus</name>
    <dbReference type="NCBI Taxonomy" id="1915356"/>
    <lineage>
        <taxon>Eukaryota</taxon>
        <taxon>Metamonada</taxon>
        <taxon>Parabasalia</taxon>
        <taxon>Tritrichomonadida</taxon>
        <taxon>Tritrichomonadidae</taxon>
        <taxon>Tritrichomonas</taxon>
    </lineage>
</organism>
<dbReference type="Gene3D" id="1.20.920.30">
    <property type="match status" value="1"/>
</dbReference>
<feature type="compositionally biased region" description="Basic and acidic residues" evidence="15">
    <location>
        <begin position="969"/>
        <end position="979"/>
    </location>
</feature>
<evidence type="ECO:0000256" key="15">
    <source>
        <dbReference type="SAM" id="MobiDB-lite"/>
    </source>
</evidence>
<evidence type="ECO:0000256" key="1">
    <source>
        <dbReference type="ARBA" id="ARBA00004430"/>
    </source>
</evidence>
<feature type="coiled-coil region" evidence="14">
    <location>
        <begin position="3649"/>
        <end position="3690"/>
    </location>
</feature>
<dbReference type="Pfam" id="PF03028">
    <property type="entry name" value="Dynein_heavy"/>
    <property type="match status" value="1"/>
</dbReference>
<dbReference type="Pfam" id="PF25007">
    <property type="entry name" value="DYH2-5-8_CC"/>
    <property type="match status" value="1"/>
</dbReference>
<evidence type="ECO:0000256" key="9">
    <source>
        <dbReference type="ARBA" id="ARBA00023054"/>
    </source>
</evidence>
<keyword evidence="8" id="KW-0243">Dynein</keyword>
<dbReference type="Gene3D" id="6.10.140.1060">
    <property type="match status" value="1"/>
</dbReference>
<keyword evidence="3" id="KW-0963">Cytoplasm</keyword>
<comment type="similarity">
    <text evidence="2">Belongs to the dynein heavy chain family.</text>
</comment>
<dbReference type="Pfam" id="PF08393">
    <property type="entry name" value="DHC_N2"/>
    <property type="match status" value="1"/>
</dbReference>
<dbReference type="Pfam" id="PF17857">
    <property type="entry name" value="AAA_lid_1"/>
    <property type="match status" value="1"/>
</dbReference>
<evidence type="ECO:0000256" key="2">
    <source>
        <dbReference type="ARBA" id="ARBA00008887"/>
    </source>
</evidence>
<dbReference type="SUPFAM" id="SSF52540">
    <property type="entry name" value="P-loop containing nucleoside triphosphate hydrolases"/>
    <property type="match status" value="4"/>
</dbReference>
<dbReference type="Pfam" id="PF18199">
    <property type="entry name" value="Dynein_C"/>
    <property type="match status" value="1"/>
</dbReference>
<dbReference type="InterPro" id="IPR024317">
    <property type="entry name" value="Dynein_heavy_chain_D4_dom"/>
</dbReference>
<dbReference type="InterPro" id="IPR035699">
    <property type="entry name" value="AAA_6"/>
</dbReference>
<accession>A0ABR2L593</accession>
<keyword evidence="7" id="KW-0067">ATP-binding</keyword>
<evidence type="ECO:0000256" key="12">
    <source>
        <dbReference type="ARBA" id="ARBA00023212"/>
    </source>
</evidence>
<comment type="subcellular location">
    <subcellularLocation>
        <location evidence="1">Cytoplasm</location>
        <location evidence="1">Cytoskeleton</location>
        <location evidence="1">Cilium axoneme</location>
    </subcellularLocation>
</comment>
<dbReference type="Pfam" id="PF12777">
    <property type="entry name" value="MT"/>
    <property type="match status" value="1"/>
</dbReference>
<sequence length="4632" mass="527630">MADPRVKFIWTKLAEALNFSDPKPVDDWSASLSGDQMATINRFFQDETKPCLFIFVTSRSPVQAIVSDQPSDFPGSECFMIPYFLKTDNDKAGVTPTNMENTLAAGVVYGDPVSSFHKLFSEPYSAVITTAINQCDPDVNQKELTQLAETIIRKAETVSNSVRATEKAVVLEPPQLNDVTLESASILAASRDEQICSRFAQSLQQWCTQIQNLLSVTEQVRQEDESSGPRAEMDYWRERMSIFTSLVDSIKSKPTRIVISVLKAAKHPTITLWNELDIKITESANEAKDNVKFLSSLEKYTELLYALEPPECAEIVPGLITSVSMVHNISRYYRSPHRICTLLKKVTNQMINTSCKYINAGGQLHEQDRKTLIQKFHDCINLNQRYQHVYNNTMKKKVLPEGEQEGSERMLRTHFIIFGKFDAFSSRCETLIDLFTTIDDFNRLKDCRIEGMAAIVQNFIENDDFTFRSKNEHMLDPRNQKFNEDYANFQTQCGNEDAKIRKIISEAFQVTKTVQIELELHETLKETVTREEGQAELAVWFKHCLQRYYEDLENVSQWFKAQSDNPPIPKNMPPIGGRIAWVRQLITRLTGPMQIFNKYDSVINNDKNKKMITKYNNTLFQLLQYEKRFEQSFTESAAALKKEMQNTLIKMDSNHVLTVNFSQDVMRTFQEANVFKRLGFKLPAGFDTLLARENHLKSCRSELANLLVRHANVLDQISETFEDLFTDAKTKLDKDIEPGGQTLTWSSLSIDKYLDNVRTKIGMIEEALNKVNDIRTFSINKSLTEISETRLVPVFKDPITDTQELIDRVGNHASEAVKQIQARVQAIQANVCEILRIISTVSEIGVPKDDGEMHIFQLLPEEHIMMIWTHPVFSIFKTYEGMTSRAILKCFTLSINDLCDMLKADKSKCPALFSTELKPTVPELSISPDLDGLQHTLSEVVKVVIHSTKNIETWPTIMFENTLLEQNKADAHATEKEHDQDEESENQNGLMPAQAQDIRPMNYFTVLTRDNMGIALLISMTNKMKEFEPKISEYIARFAPYQHLWESESDGEGAFAEFEKSNPSIRQIKEQMDKFLLLETSIDEIEEKNRVGPIMLDCEGVKQALVGEAKKWKQKYGDLLNKIGRTDMMKLSDFMEKMKTSLSKNIASLEDLRGAMESLKKVRSMAAKIDIKMAPIDESYLLLSKYNIVVPQEELEQYEGLTYNWKKLRDLERQQQEVLQEVSPQFKDQVIEGMDQFLEEFHAFIKSYHEEGPMSPGLTPSEASEKLKTFQHQFENFQKRWTTYSGGQELFGLPRTQLPELADLAKQLKLLNQLYGLYNEVNSYTRSIRDVLWVNVHFADIEAVMTEFQQKARRLPSDMKNWPAYIDLQNKIDNFVDTMPLLDALSNPAVQACHWKQIIELTGCELDIDKDVFRLGHVFDAGLLDHKDDVHDICNAAQQEAKILAKLKEIEADWQTIEFTFAPFKDMKDVLLKGAETNEIVTKIEDSVVVLSSLNSNRFVGRFKKEVETWMKKLTTSSSVISEWLQVQSMWIYLEAVFSGGDIAKYMTHETKAFSQINKNWLTVMKNANDTRNVVAVCYGDEGLQKLFMHLLEQLQKCQKALAGYIEKKRAAFPRFYFVSDPVILEILGQASNPQAIQPHLQSIFDNLVHLDFDQLQFNKVLGFRSNENEIVQFTNPFLAQGNVEVWLNDLVQRMRQTVRDICSDMAQQMMKFDTEQWVNAKFPAQILLLSMMLWWTDRTEDALRRTSGKNKKILNETLQEFDTRFKELVKIAGSLDKGNKIKSIHVEVLITLFLHNLDIYRQLVQTGITSPRHFDWQKQMRYYWQFDGRKCIVSITDVDREYSYEYLGCTSRLVITPLTDRCYITLAQALGLSMGGAPAGPAGTGKTETVKDMAKALGIFCVVFNCSDQMNYQALGRIFRGLAQAGVWGDFDEFNRIELDVLSVAAQQVACVFNACRERARLFKFTDGSMVELDNRVAIFITMNPGYAGRQELPENLKIQFRMVAMMVPDRRLIMKVKLASSGFSLYEELSDKFALLYQLCSEQLSKQVHYDWGLRNILSVLRFSKEVRAANPTQNERQLLMRVLKNMNLSKLVDDDEPLFLDLLRDVFTGVQVDSQVDEDVKQAIIRNAKAAGLDPFQGWLDKVIQLFETSEVRHGIMILGHSGTGKTACLTTLVKALSDERGPHRLLVMNPKAITSSQMFGILDPSSNDWTDGIFSSLWRLACKKTNEHVWLGLDGPVDAIWIENLNSVLDDNKTLTLANGDRLPMPSSVKLLFEVHSLDNASPATVSRAGMIYIPSNILGWEPIAQSWVNKEDFAQIKPAFPALTKSLDKVFVYVMKQLPMVMQTGQVHIVTTLLHIFESLISTRDDDGYIKLNVTDQDTLKKMFIFAQMWALGGLLDNENRIKLSNFLCKEYAADLPGDIDKDHLFYYVVDTDSNGQWVNWETRLQKYDYPRKGDAPMFASILVPTIDNTQIEYLLTLLANSGRSVLLLGDSGTAKTATINTFLSKFDKEKWATKTFNFSSATTPYLFQTSIESIVEKTIGTTFGPIGGKKMEVFIDDISMPLINEWGDQVTNEIVRQLMEQHGFYSLEKPGEFTTIIKTQFLAAMCTPGGGRNDIPSRLKRHFAVFNCIMPDEKSIDRIYSTILQGYFTEERGFTPAFVNLVPAAVKAVREVWQQTKNKMLPTPAKFHYVFSLRDLSRVTQGMIQVIPQYVNTPELFVALWAHECIRVFPDKFVCQEDKDWFYGAITKIGCENFGDNFEQVLSEASQHLFCSFMTDIDYSQYEGVDENKIPRIYEEVSTFDALNARCQEFMKEHNAKPSTKGKKLDLVLFDDAMNHLCRIARILGMQRGHALLVGVGGSGKQSLTKLASTILGFEIFQITPGRAYSTNDFLADLRELYKKAGVHNKATTFIFTDNEVKEESFLEFINNILTTGEIANLFSRDNYEALMGDMRPIFIKECKGQVDTDENVWNYFIDRVKFNLHIVLCFSPVGEQFRTRNLKFPGLFNCCTIDWFTHWPHQGLVSVASNFISQIQIESQTADLKERLAECFADVHECVHEGTEEYFSRFRRRTYVTPKSYLSFLSSFKSLYNKQLTKIQGDASRMKEGLEKIREAKDQVAVMKGALVEQENQLHVAQQKAEQLLEGLTVKRNEAEQGRQEVQLIKEEQQREADAIRAQQEEAQRELENAEPALQRAIAALNSIQAKDINELAGYGNPANLIRRIVDGVSILRYRELLAYECEPLTVKDPSNNQPVEINSIVTSWTGMGQSMLKSSDFLKSLSNYNLEFINEEMCDLLLPYLNMIDFTPEAAKMSSGAAAGLCSWVRNMVEYHEVEKVVRPKKLAAAAAQARLELAQAELAKIEAQLLEKEQVLAGLQKNYDDAIAQQQGYKQKADATQKKLHNAQALIDALSGEKSRWENQAETLNDSIFKTVGNATIGAAFNSYCGMFNHTLRKAFLSEKWPNILSTHAIPSHTDIDIISLFVNEATLDQWQLQGLPSDELSRQNGVICTNAPTYPLLIDPQGQAHKWITQRHKNDNLIITSFEHRYFKQHVENALQDGKPLLVEDCGEEIDPLLDNVLAKNWIHSGRLVQVSLAGREVIVSDGFQLYFTTKLANPKFSPETFAKTAVIEFSVTQFGLEEQLLNLVILREKENLENERQRLLEQVAELRKMLVDLEDQLLEQLRSSQGNLLENTTLITTLSSTKSKSQENKDSLASAMETNMKITKSREDYRPVAVRGAVIYFLIQEMSLVNPMYQVSLNQFLGKFYESIENAEKDNFPKKRIENIINTLTHTCWAYIVRGLYEKDKLLFNLQLALKIEMSLGADQNPIDFNDYQTYIKAGAALAPGASSNIDEQLDPIFEPVRDNIIALSQLNSLRGLISHIAGSTSEWAKLMTSQTPEEDPLPNFGQTKPEDVKPFTRAIIVRSLRPDRAIFASMKYISDFLGKQFSEFPNTNLDQIAAEAGPKSPVIFLLSPGSDPTPLVEEACKRAKKELNTVSMGQGREEFAENFINHSKVKGEWVLLQNCHLGLKYMTTLFEKYKADQLAEAAASSEGGEKKEGEGDAKKPAAGGADKAKANDKNKEAAKVTHEDYRLWITTEVHPKFPVSLLQISLKLTNEPPAGAKASMKRTLSTITQQMIDTVESPEWHRLIYILAFFNTTVQERRKFGPLGWAIPYEFNASDFSASLSFMAGQITDANKTSKGWFDESFWQTVRYGVCEIHYGGRVTDELDRRLIKTIGEHYFNNQRAFQLNAEMSNFDGSKGEYTIPDCQQVSQFIEKANTIPQNDPPDVFGLHSLADVKLRRDQANEIFQKIIDIQPKESAVGGMTREDVVLQKIHDLLPNVPQNFKMDHVRQKVDDRKKRPLDICCKQEIERMQNVIKTLRTTLTDLELAIDGTIVMNDLLYNAMNSLYDGRIPDHWRKISWPATGLKDWFDQVKLRYDQYDKWIETGRVEAFWLGGMFNPAGFLTSLRQETCRANNGWSLDQTFLMSEVQSQGSKGNDKDKGEDKIMIRGIWIEGARWYKSLGSGAGSQWGLTELITSTGKRGGKPVTDLRSEMPLIKLWTVRRDGQNKEILFKTDSDTYVCPVYSNSNRTDLNYVFDIPLKSLSSNVKARHWVLRGVCMTTI</sequence>
<dbReference type="InterPro" id="IPR026983">
    <property type="entry name" value="DHC"/>
</dbReference>
<dbReference type="EMBL" id="JAPFFF010000001">
    <property type="protein sequence ID" value="KAK8898529.1"/>
    <property type="molecule type" value="Genomic_DNA"/>
</dbReference>
<comment type="caution">
    <text evidence="17">The sequence shown here is derived from an EMBL/GenBank/DDBJ whole genome shotgun (WGS) entry which is preliminary data.</text>
</comment>
<evidence type="ECO:0000256" key="5">
    <source>
        <dbReference type="ARBA" id="ARBA00022737"/>
    </source>
</evidence>
<dbReference type="Pfam" id="PF12781">
    <property type="entry name" value="AAA_9"/>
    <property type="match status" value="1"/>
</dbReference>
<dbReference type="InterPro" id="IPR004273">
    <property type="entry name" value="Dynein_heavy_D6_P-loop"/>
</dbReference>
<dbReference type="PANTHER" id="PTHR46532">
    <property type="entry name" value="MALE FERTILITY FACTOR KL5"/>
    <property type="match status" value="1"/>
</dbReference>
<dbReference type="Pfam" id="PF12780">
    <property type="entry name" value="AAA_8"/>
    <property type="match status" value="1"/>
</dbReference>
<dbReference type="InterPro" id="IPR042222">
    <property type="entry name" value="Dynein_2_N"/>
</dbReference>
<dbReference type="Gene3D" id="1.10.8.710">
    <property type="match status" value="1"/>
</dbReference>
<keyword evidence="9 14" id="KW-0175">Coiled coil</keyword>
<dbReference type="Gene3D" id="1.10.8.1220">
    <property type="match status" value="1"/>
</dbReference>
<dbReference type="InterPro" id="IPR041466">
    <property type="entry name" value="Dynein_AAA5_ext"/>
</dbReference>
<evidence type="ECO:0000256" key="4">
    <source>
        <dbReference type="ARBA" id="ARBA00022701"/>
    </source>
</evidence>
<reference evidence="17 18" key="1">
    <citation type="submission" date="2024-04" db="EMBL/GenBank/DDBJ databases">
        <title>Tritrichomonas musculus Genome.</title>
        <authorList>
            <person name="Alves-Ferreira E."/>
            <person name="Grigg M."/>
            <person name="Lorenzi H."/>
            <person name="Galac M."/>
        </authorList>
    </citation>
    <scope>NUCLEOTIDE SEQUENCE [LARGE SCALE GENOMIC DNA]</scope>
    <source>
        <strain evidence="17 18">EAF2021</strain>
    </source>
</reference>
<evidence type="ECO:0000256" key="10">
    <source>
        <dbReference type="ARBA" id="ARBA00023069"/>
    </source>
</evidence>
<evidence type="ECO:0000256" key="6">
    <source>
        <dbReference type="ARBA" id="ARBA00022741"/>
    </source>
</evidence>
<dbReference type="Gene3D" id="3.20.180.20">
    <property type="entry name" value="Dynein heavy chain, N-terminal domain 2"/>
    <property type="match status" value="1"/>
</dbReference>
<dbReference type="InterPro" id="IPR013602">
    <property type="entry name" value="Dynein_heavy_linker"/>
</dbReference>
<dbReference type="Gene3D" id="1.10.8.720">
    <property type="entry name" value="Region D6 of dynein motor"/>
    <property type="match status" value="1"/>
</dbReference>
<feature type="coiled-coil region" evidence="14">
    <location>
        <begin position="3116"/>
        <end position="3189"/>
    </location>
</feature>
<dbReference type="InterPro" id="IPR041589">
    <property type="entry name" value="DNAH3_AAA_lid_1"/>
</dbReference>
<evidence type="ECO:0000256" key="8">
    <source>
        <dbReference type="ARBA" id="ARBA00023017"/>
    </source>
</evidence>
<dbReference type="InterPro" id="IPR027417">
    <property type="entry name" value="P-loop_NTPase"/>
</dbReference>
<dbReference type="Pfam" id="PF17852">
    <property type="entry name" value="Dynein_AAA_lid"/>
    <property type="match status" value="1"/>
</dbReference>
<dbReference type="Gene3D" id="1.10.287.2620">
    <property type="match status" value="1"/>
</dbReference>
<feature type="coiled-coil region" evidence="14">
    <location>
        <begin position="3349"/>
        <end position="3432"/>
    </location>
</feature>
<evidence type="ECO:0000313" key="17">
    <source>
        <dbReference type="EMBL" id="KAK8898529.1"/>
    </source>
</evidence>
<feature type="compositionally biased region" description="Basic and acidic residues" evidence="15">
    <location>
        <begin position="4059"/>
        <end position="4071"/>
    </location>
</feature>
<dbReference type="InterPro" id="IPR013594">
    <property type="entry name" value="Dynein_heavy_tail"/>
</dbReference>
<dbReference type="Pfam" id="PF12774">
    <property type="entry name" value="AAA_6"/>
    <property type="match status" value="1"/>
</dbReference>
<dbReference type="PANTHER" id="PTHR46532:SF4">
    <property type="entry name" value="AAA+ ATPASE DOMAIN-CONTAINING PROTEIN"/>
    <property type="match status" value="1"/>
</dbReference>
<feature type="region of interest" description="Disordered" evidence="15">
    <location>
        <begin position="969"/>
        <end position="994"/>
    </location>
</feature>
<keyword evidence="12" id="KW-0206">Cytoskeleton</keyword>
<evidence type="ECO:0000259" key="16">
    <source>
        <dbReference type="SMART" id="SM00382"/>
    </source>
</evidence>
<dbReference type="InterPro" id="IPR042228">
    <property type="entry name" value="Dynein_linker_3"/>
</dbReference>
<dbReference type="Pfam" id="PF12775">
    <property type="entry name" value="AAA_7"/>
    <property type="match status" value="1"/>
</dbReference>
<feature type="domain" description="AAA+ ATPase" evidence="16">
    <location>
        <begin position="2155"/>
        <end position="2309"/>
    </location>
</feature>
<dbReference type="Gene3D" id="3.40.50.300">
    <property type="entry name" value="P-loop containing nucleotide triphosphate hydrolases"/>
    <property type="match status" value="5"/>
</dbReference>
<gene>
    <name evidence="17" type="ORF">M9Y10_000820</name>
</gene>
<evidence type="ECO:0000313" key="18">
    <source>
        <dbReference type="Proteomes" id="UP001470230"/>
    </source>
</evidence>
<keyword evidence="4" id="KW-0493">Microtubule</keyword>
<dbReference type="Gene3D" id="1.20.140.100">
    <property type="entry name" value="Dynein heavy chain, N-terminal domain 2"/>
    <property type="match status" value="1"/>
</dbReference>
<evidence type="ECO:0000256" key="7">
    <source>
        <dbReference type="ARBA" id="ARBA00022840"/>
    </source>
</evidence>
<dbReference type="InterPro" id="IPR041228">
    <property type="entry name" value="Dynein_C"/>
</dbReference>
<keyword evidence="11" id="KW-0505">Motor protein</keyword>
<feature type="domain" description="AAA+ ATPase" evidence="16">
    <location>
        <begin position="2487"/>
        <end position="2955"/>
    </location>
</feature>
<evidence type="ECO:0000256" key="3">
    <source>
        <dbReference type="ARBA" id="ARBA00022490"/>
    </source>
</evidence>
<dbReference type="InterPro" id="IPR035706">
    <property type="entry name" value="AAA_9"/>
</dbReference>
<dbReference type="Gene3D" id="1.10.472.130">
    <property type="match status" value="1"/>
</dbReference>
<feature type="domain" description="AAA+ ATPase" evidence="16">
    <location>
        <begin position="1876"/>
        <end position="2020"/>
    </location>
</feature>
<feature type="compositionally biased region" description="Basic and acidic residues" evidence="15">
    <location>
        <begin position="4078"/>
        <end position="4088"/>
    </location>
</feature>
<dbReference type="Gene3D" id="1.20.58.1120">
    <property type="match status" value="1"/>
</dbReference>
<keyword evidence="13" id="KW-0966">Cell projection</keyword>
<dbReference type="InterPro" id="IPR043160">
    <property type="entry name" value="Dynein_C_barrel"/>
</dbReference>
<keyword evidence="18" id="KW-1185">Reference proteome</keyword>
<dbReference type="InterPro" id="IPR043157">
    <property type="entry name" value="Dynein_AAA1S"/>
</dbReference>
<dbReference type="InterPro" id="IPR056759">
    <property type="entry name" value="DYH2-5-8_CC"/>
</dbReference>
<dbReference type="Gene3D" id="1.20.1270.280">
    <property type="match status" value="1"/>
</dbReference>
<evidence type="ECO:0000256" key="13">
    <source>
        <dbReference type="ARBA" id="ARBA00023273"/>
    </source>
</evidence>